<evidence type="ECO:0000313" key="1">
    <source>
        <dbReference type="EMBL" id="KAK0969864.1"/>
    </source>
</evidence>
<protein>
    <recommendedName>
        <fullName evidence="3">AB hydrolase-1 domain-containing protein</fullName>
    </recommendedName>
</protein>
<dbReference type="SUPFAM" id="SSF53474">
    <property type="entry name" value="alpha/beta-Hydrolases"/>
    <property type="match status" value="1"/>
</dbReference>
<proteinExistence type="predicted"/>
<evidence type="ECO:0008006" key="3">
    <source>
        <dbReference type="Google" id="ProtNLM"/>
    </source>
</evidence>
<sequence length="194" mass="21714">MDFVASFPHFVRSVALLAPVGLLRDLPESYRRLQQAAREQQVEAELKEMLASILGVEQCHIPAAEEPQSDHTEKPAAVDGDAIQRWQFLHHKGHAASFISSLLHGPIQHQHEMWQEASRVLREKRRSQEGKDMLVVICGSEDGVVSSAHLQEDLDAIVGRGQYVFEEVPGGHGFLLDKAASEEVVGILRREWNL</sequence>
<dbReference type="Proteomes" id="UP001175353">
    <property type="component" value="Unassembled WGS sequence"/>
</dbReference>
<evidence type="ECO:0000313" key="2">
    <source>
        <dbReference type="Proteomes" id="UP001175353"/>
    </source>
</evidence>
<name>A0AAN6K8G5_9PEZI</name>
<accession>A0AAN6K8G5</accession>
<dbReference type="Gene3D" id="3.40.50.1820">
    <property type="entry name" value="alpha/beta hydrolase"/>
    <property type="match status" value="1"/>
</dbReference>
<keyword evidence="2" id="KW-1185">Reference proteome</keyword>
<reference evidence="1" key="1">
    <citation type="submission" date="2023-06" db="EMBL/GenBank/DDBJ databases">
        <title>Black Yeasts Isolated from many extreme environments.</title>
        <authorList>
            <person name="Coleine C."/>
            <person name="Stajich J.E."/>
            <person name="Selbmann L."/>
        </authorList>
    </citation>
    <scope>NUCLEOTIDE SEQUENCE</scope>
    <source>
        <strain evidence="1">CCFEE 5200</strain>
    </source>
</reference>
<dbReference type="AlphaFoldDB" id="A0AAN6K8G5"/>
<gene>
    <name evidence="1" type="ORF">LTR91_016123</name>
</gene>
<dbReference type="InterPro" id="IPR029058">
    <property type="entry name" value="AB_hydrolase_fold"/>
</dbReference>
<comment type="caution">
    <text evidence="1">The sequence shown here is derived from an EMBL/GenBank/DDBJ whole genome shotgun (WGS) entry which is preliminary data.</text>
</comment>
<organism evidence="1 2">
    <name type="scientific">Friedmanniomyces endolithicus</name>
    <dbReference type="NCBI Taxonomy" id="329885"/>
    <lineage>
        <taxon>Eukaryota</taxon>
        <taxon>Fungi</taxon>
        <taxon>Dikarya</taxon>
        <taxon>Ascomycota</taxon>
        <taxon>Pezizomycotina</taxon>
        <taxon>Dothideomycetes</taxon>
        <taxon>Dothideomycetidae</taxon>
        <taxon>Mycosphaerellales</taxon>
        <taxon>Teratosphaeriaceae</taxon>
        <taxon>Friedmanniomyces</taxon>
    </lineage>
</organism>
<dbReference type="EMBL" id="JAUJLE010000192">
    <property type="protein sequence ID" value="KAK0969864.1"/>
    <property type="molecule type" value="Genomic_DNA"/>
</dbReference>